<dbReference type="Proteomes" id="UP001152797">
    <property type="component" value="Unassembled WGS sequence"/>
</dbReference>
<evidence type="ECO:0000313" key="3">
    <source>
        <dbReference type="EMBL" id="CAI3987672.1"/>
    </source>
</evidence>
<evidence type="ECO:0000313" key="4">
    <source>
        <dbReference type="EMBL" id="CAL4774984.1"/>
    </source>
</evidence>
<keyword evidence="5" id="KW-1185">Reference proteome</keyword>
<organism evidence="3">
    <name type="scientific">Cladocopium goreaui</name>
    <dbReference type="NCBI Taxonomy" id="2562237"/>
    <lineage>
        <taxon>Eukaryota</taxon>
        <taxon>Sar</taxon>
        <taxon>Alveolata</taxon>
        <taxon>Dinophyceae</taxon>
        <taxon>Suessiales</taxon>
        <taxon>Symbiodiniaceae</taxon>
        <taxon>Cladocopium</taxon>
    </lineage>
</organism>
<evidence type="ECO:0000256" key="2">
    <source>
        <dbReference type="SAM" id="SignalP"/>
    </source>
</evidence>
<feature type="chain" id="PRO_5043270302" evidence="2">
    <location>
        <begin position="24"/>
        <end position="535"/>
    </location>
</feature>
<reference evidence="3" key="1">
    <citation type="submission" date="2022-10" db="EMBL/GenBank/DDBJ databases">
        <authorList>
            <person name="Chen Y."/>
            <person name="Dougan E. K."/>
            <person name="Chan C."/>
            <person name="Rhodes N."/>
            <person name="Thang M."/>
        </authorList>
    </citation>
    <scope>NUCLEOTIDE SEQUENCE</scope>
</reference>
<name>A0A9P1CAL4_9DINO</name>
<evidence type="ECO:0000313" key="5">
    <source>
        <dbReference type="Proteomes" id="UP001152797"/>
    </source>
</evidence>
<feature type="region of interest" description="Disordered" evidence="1">
    <location>
        <begin position="403"/>
        <end position="424"/>
    </location>
</feature>
<comment type="caution">
    <text evidence="3">The sequence shown here is derived from an EMBL/GenBank/DDBJ whole genome shotgun (WGS) entry which is preliminary data.</text>
</comment>
<protein>
    <submittedName>
        <fullName evidence="4">LINE-1 retrotransposable element ORF2 protein</fullName>
    </submittedName>
</protein>
<gene>
    <name evidence="3" type="ORF">C1SCF055_LOCUS14926</name>
</gene>
<accession>A0A9P1CAL4</accession>
<reference evidence="4 5" key="2">
    <citation type="submission" date="2024-05" db="EMBL/GenBank/DDBJ databases">
        <authorList>
            <person name="Chen Y."/>
            <person name="Shah S."/>
            <person name="Dougan E. K."/>
            <person name="Thang M."/>
            <person name="Chan C."/>
        </authorList>
    </citation>
    <scope>NUCLEOTIDE SEQUENCE [LARGE SCALE GENOMIC DNA]</scope>
</reference>
<dbReference type="Gene3D" id="2.160.20.10">
    <property type="entry name" value="Single-stranded right-handed beta-helix, Pectin lyase-like"/>
    <property type="match status" value="1"/>
</dbReference>
<dbReference type="EMBL" id="CAMXCT030001191">
    <property type="protein sequence ID" value="CAL4774984.1"/>
    <property type="molecule type" value="Genomic_DNA"/>
</dbReference>
<dbReference type="OrthoDB" id="409171at2759"/>
<dbReference type="SUPFAM" id="SSF51126">
    <property type="entry name" value="Pectin lyase-like"/>
    <property type="match status" value="1"/>
</dbReference>
<dbReference type="EMBL" id="CAMXCT010001191">
    <property type="protein sequence ID" value="CAI3987672.1"/>
    <property type="molecule type" value="Genomic_DNA"/>
</dbReference>
<dbReference type="InterPro" id="IPR012334">
    <property type="entry name" value="Pectin_lyas_fold"/>
</dbReference>
<proteinExistence type="predicted"/>
<dbReference type="InterPro" id="IPR011050">
    <property type="entry name" value="Pectin_lyase_fold/virulence"/>
</dbReference>
<feature type="signal peptide" evidence="2">
    <location>
        <begin position="1"/>
        <end position="23"/>
    </location>
</feature>
<keyword evidence="2" id="KW-0732">Signal</keyword>
<evidence type="ECO:0000256" key="1">
    <source>
        <dbReference type="SAM" id="MobiDB-lite"/>
    </source>
</evidence>
<dbReference type="AlphaFoldDB" id="A0A9P1CAL4"/>
<dbReference type="EMBL" id="CAMXCT020001191">
    <property type="protein sequence ID" value="CAL1141047.1"/>
    <property type="molecule type" value="Genomic_DNA"/>
</dbReference>
<sequence>MKCMPVWPLVPLLLVVLGENSDADSEENCFQLIPSTAAVNHRRISQCLRLEQRVTLGPGIFLLPHGLKMPPNSTLQGALAVGSQKTSLNASLASRLLLAVPTAITHSLLEVSSDSLVSSVILDAGGKQRDATCCTSVISFIGNNSVISDVEALGSPAGIGVLFESPTSRDNLVFKMHVHHCYYGIVFVDGLRSQVNTVEQSTIDDIHCDAISFAGFGQVRRSVIRNSGFACGPPAFGAGAGFFCKGNRYGAQIEDSIVSNTCGMSLDVDSCSHLEVRNNSFSNTGYDWDRNLTHCWGMPTAILLDSQMCSINYNSMENSRPSNRIRWSGDPHQVYGQVAAPLFSDLLEDNDTILNFALLHRPNAMALPSIQNDVSNNSFFSRCDENNCTGLAYFAGRGTGLESQRPPGHHWGERLPKQPSEFNGNVVSDSDVGSVRCGENWYAAAQPVCPEESDWPCNLDDYLHPDQNFRNDDCRDYISPTHQRFPPGNGELRNPLPLAPREDVSMYRRLRDFAAWTPTSVSSPSTSAPFEPLSA</sequence>